<feature type="region of interest" description="Disordered" evidence="2">
    <location>
        <begin position="95"/>
        <end position="146"/>
    </location>
</feature>
<evidence type="ECO:0000313" key="5">
    <source>
        <dbReference type="Proteomes" id="UP001159427"/>
    </source>
</evidence>
<dbReference type="PANTHER" id="PTHR22932:SF1">
    <property type="entry name" value="CO-CHAPERONE PROTEIN DAF-41"/>
    <property type="match status" value="1"/>
</dbReference>
<dbReference type="PROSITE" id="PS51203">
    <property type="entry name" value="CS"/>
    <property type="match status" value="1"/>
</dbReference>
<sequence>RPLHPSTKWAQRKDRLMLTIELSDCQKPDISITSTHLRFSLYLLHIIYRILLAHKESKQHVTAREISLNIKKKEEGPYWPRLLKEPKKPSYLHTDFNRWRDEDDSEEEDTAMDDNFEAMMNQMGAAGGQGFDPGDAGESDDSDDDG</sequence>
<evidence type="ECO:0000256" key="2">
    <source>
        <dbReference type="SAM" id="MobiDB-lite"/>
    </source>
</evidence>
<comment type="similarity">
    <text evidence="1">Belongs to the p23/wos2 family.</text>
</comment>
<evidence type="ECO:0000256" key="1">
    <source>
        <dbReference type="ARBA" id="ARBA00025733"/>
    </source>
</evidence>
<dbReference type="SUPFAM" id="SSF49764">
    <property type="entry name" value="HSP20-like chaperones"/>
    <property type="match status" value="1"/>
</dbReference>
<dbReference type="InterPro" id="IPR008978">
    <property type="entry name" value="HSP20-like_chaperone"/>
</dbReference>
<feature type="compositionally biased region" description="Acidic residues" evidence="2">
    <location>
        <begin position="102"/>
        <end position="116"/>
    </location>
</feature>
<gene>
    <name evidence="4" type="ORF">PEVE_00014938</name>
</gene>
<dbReference type="Gene3D" id="2.60.40.790">
    <property type="match status" value="1"/>
</dbReference>
<name>A0ABN8RVP6_9CNID</name>
<dbReference type="CDD" id="cd06465">
    <property type="entry name" value="p23_hB-ind1_like"/>
    <property type="match status" value="1"/>
</dbReference>
<feature type="compositionally biased region" description="Acidic residues" evidence="2">
    <location>
        <begin position="135"/>
        <end position="146"/>
    </location>
</feature>
<dbReference type="PANTHER" id="PTHR22932">
    <property type="entry name" value="TELOMERASE-BINDING PROTEIN P23 HSP90 CO-CHAPERONE"/>
    <property type="match status" value="1"/>
</dbReference>
<dbReference type="InterPro" id="IPR007052">
    <property type="entry name" value="CS_dom"/>
</dbReference>
<organism evidence="4 5">
    <name type="scientific">Porites evermanni</name>
    <dbReference type="NCBI Taxonomy" id="104178"/>
    <lineage>
        <taxon>Eukaryota</taxon>
        <taxon>Metazoa</taxon>
        <taxon>Cnidaria</taxon>
        <taxon>Anthozoa</taxon>
        <taxon>Hexacorallia</taxon>
        <taxon>Scleractinia</taxon>
        <taxon>Fungiina</taxon>
        <taxon>Poritidae</taxon>
        <taxon>Porites</taxon>
    </lineage>
</organism>
<feature type="non-terminal residue" evidence="4">
    <location>
        <position position="146"/>
    </location>
</feature>
<proteinExistence type="inferred from homology"/>
<feature type="non-terminal residue" evidence="4">
    <location>
        <position position="1"/>
    </location>
</feature>
<keyword evidence="5" id="KW-1185">Reference proteome</keyword>
<feature type="domain" description="CS" evidence="3">
    <location>
        <begin position="2"/>
        <end position="83"/>
    </location>
</feature>
<accession>A0ABN8RVP6</accession>
<evidence type="ECO:0000259" key="3">
    <source>
        <dbReference type="PROSITE" id="PS51203"/>
    </source>
</evidence>
<protein>
    <recommendedName>
        <fullName evidence="3">CS domain-containing protein</fullName>
    </recommendedName>
</protein>
<evidence type="ECO:0000313" key="4">
    <source>
        <dbReference type="EMBL" id="CAH3183556.1"/>
    </source>
</evidence>
<dbReference type="InterPro" id="IPR045250">
    <property type="entry name" value="p23-like"/>
</dbReference>
<dbReference type="Proteomes" id="UP001159427">
    <property type="component" value="Unassembled WGS sequence"/>
</dbReference>
<reference evidence="4 5" key="1">
    <citation type="submission" date="2022-05" db="EMBL/GenBank/DDBJ databases">
        <authorList>
            <consortium name="Genoscope - CEA"/>
            <person name="William W."/>
        </authorList>
    </citation>
    <scope>NUCLEOTIDE SEQUENCE [LARGE SCALE GENOMIC DNA]</scope>
</reference>
<comment type="caution">
    <text evidence="4">The sequence shown here is derived from an EMBL/GenBank/DDBJ whole genome shotgun (WGS) entry which is preliminary data.</text>
</comment>
<dbReference type="EMBL" id="CALNXI010002136">
    <property type="protein sequence ID" value="CAH3183556.1"/>
    <property type="molecule type" value="Genomic_DNA"/>
</dbReference>